<evidence type="ECO:0000256" key="2">
    <source>
        <dbReference type="SAM" id="SignalP"/>
    </source>
</evidence>
<dbReference type="EMBL" id="JACSNX010000001">
    <property type="protein sequence ID" value="MBM6850227.1"/>
    <property type="molecule type" value="Genomic_DNA"/>
</dbReference>
<keyword evidence="2" id="KW-0732">Signal</keyword>
<feature type="region of interest" description="Disordered" evidence="1">
    <location>
        <begin position="23"/>
        <end position="46"/>
    </location>
</feature>
<comment type="caution">
    <text evidence="3">The sequence shown here is derived from an EMBL/GenBank/DDBJ whole genome shotgun (WGS) entry which is preliminary data.</text>
</comment>
<gene>
    <name evidence="3" type="ORF">H9X91_02090</name>
</gene>
<evidence type="ECO:0000313" key="3">
    <source>
        <dbReference type="EMBL" id="MBM6850227.1"/>
    </source>
</evidence>
<feature type="compositionally biased region" description="Polar residues" evidence="1">
    <location>
        <begin position="35"/>
        <end position="46"/>
    </location>
</feature>
<evidence type="ECO:0008006" key="5">
    <source>
        <dbReference type="Google" id="ProtNLM"/>
    </source>
</evidence>
<feature type="chain" id="PRO_5047171779" description="DUF1344 domain-containing protein" evidence="2">
    <location>
        <begin position="19"/>
        <end position="114"/>
    </location>
</feature>
<evidence type="ECO:0000313" key="4">
    <source>
        <dbReference type="Proteomes" id="UP000719500"/>
    </source>
</evidence>
<proteinExistence type="predicted"/>
<dbReference type="Proteomes" id="UP000719500">
    <property type="component" value="Unassembled WGS sequence"/>
</dbReference>
<protein>
    <recommendedName>
        <fullName evidence="5">DUF1344 domain-containing protein</fullName>
    </recommendedName>
</protein>
<name>A0ABS2FTM2_9FIRM</name>
<dbReference type="PROSITE" id="PS51257">
    <property type="entry name" value="PROKAR_LIPOPROTEIN"/>
    <property type="match status" value="1"/>
</dbReference>
<feature type="signal peptide" evidence="2">
    <location>
        <begin position="1"/>
        <end position="18"/>
    </location>
</feature>
<organism evidence="3 4">
    <name type="scientific">Oscillibacter valericigenes</name>
    <dbReference type="NCBI Taxonomy" id="351091"/>
    <lineage>
        <taxon>Bacteria</taxon>
        <taxon>Bacillati</taxon>
        <taxon>Bacillota</taxon>
        <taxon>Clostridia</taxon>
        <taxon>Eubacteriales</taxon>
        <taxon>Oscillospiraceae</taxon>
        <taxon>Oscillibacter</taxon>
    </lineage>
</organism>
<keyword evidence="4" id="KW-1185">Reference proteome</keyword>
<evidence type="ECO:0000256" key="1">
    <source>
        <dbReference type="SAM" id="MobiDB-lite"/>
    </source>
</evidence>
<dbReference type="RefSeq" id="WP_204801991.1">
    <property type="nucleotide sequence ID" value="NZ_JACSNX010000001.1"/>
</dbReference>
<sequence length="114" mass="11724">MKRTITALLAALMLLTLAACGSNSDPSGNGDAAVSGTTDSTEEATATVSGVVNRLDDYLVLLTEDETYAVFDFGEDVDPAELEEGDSVTVTYTGELGSEDPAPVAVSITKSETA</sequence>
<accession>A0ABS2FTM2</accession>
<reference evidence="3 4" key="1">
    <citation type="journal article" date="2021" name="Sci. Rep.">
        <title>The distribution of antibiotic resistance genes in chicken gut microbiota commensals.</title>
        <authorList>
            <person name="Juricova H."/>
            <person name="Matiasovicova J."/>
            <person name="Kubasova T."/>
            <person name="Cejkova D."/>
            <person name="Rychlik I."/>
        </authorList>
    </citation>
    <scope>NUCLEOTIDE SEQUENCE [LARGE SCALE GENOMIC DNA]</scope>
    <source>
        <strain evidence="3 4">An411</strain>
    </source>
</reference>